<dbReference type="Pfam" id="PF01926">
    <property type="entry name" value="MMR_HSR1"/>
    <property type="match status" value="1"/>
</dbReference>
<dbReference type="GO" id="GO:0003924">
    <property type="term" value="F:GTPase activity"/>
    <property type="evidence" value="ECO:0007669"/>
    <property type="project" value="InterPro"/>
</dbReference>
<dbReference type="GO" id="GO:0005739">
    <property type="term" value="C:mitochondrion"/>
    <property type="evidence" value="ECO:0007669"/>
    <property type="project" value="TreeGrafter"/>
</dbReference>
<evidence type="ECO:0000256" key="2">
    <source>
        <dbReference type="ARBA" id="ARBA00023134"/>
    </source>
</evidence>
<keyword evidence="1" id="KW-0547">Nucleotide-binding</keyword>
<feature type="domain" description="OBG-type G" evidence="3">
    <location>
        <begin position="248"/>
        <end position="448"/>
    </location>
</feature>
<name>A0A9Q0YQH5_HOLLE</name>
<dbReference type="Pfam" id="PF01018">
    <property type="entry name" value="GTP1_OBG"/>
    <property type="match status" value="1"/>
</dbReference>
<keyword evidence="6" id="KW-1185">Reference proteome</keyword>
<dbReference type="InterPro" id="IPR031167">
    <property type="entry name" value="G_OBG"/>
</dbReference>
<evidence type="ECO:0000313" key="6">
    <source>
        <dbReference type="Proteomes" id="UP001152320"/>
    </source>
</evidence>
<evidence type="ECO:0000259" key="4">
    <source>
        <dbReference type="PROSITE" id="PS51883"/>
    </source>
</evidence>
<dbReference type="GO" id="GO:0042254">
    <property type="term" value="P:ribosome biogenesis"/>
    <property type="evidence" value="ECO:0007669"/>
    <property type="project" value="UniProtKB-UniRule"/>
</dbReference>
<evidence type="ECO:0000259" key="3">
    <source>
        <dbReference type="PROSITE" id="PS51710"/>
    </source>
</evidence>
<gene>
    <name evidence="5" type="ORF">HOLleu_34394</name>
</gene>
<organism evidence="5 6">
    <name type="scientific">Holothuria leucospilota</name>
    <name type="common">Black long sea cucumber</name>
    <name type="synonym">Mertensiothuria leucospilota</name>
    <dbReference type="NCBI Taxonomy" id="206669"/>
    <lineage>
        <taxon>Eukaryota</taxon>
        <taxon>Metazoa</taxon>
        <taxon>Echinodermata</taxon>
        <taxon>Eleutherozoa</taxon>
        <taxon>Echinozoa</taxon>
        <taxon>Holothuroidea</taxon>
        <taxon>Aspidochirotacea</taxon>
        <taxon>Aspidochirotida</taxon>
        <taxon>Holothuriidae</taxon>
        <taxon>Holothuria</taxon>
    </lineage>
</organism>
<dbReference type="SUPFAM" id="SSF52540">
    <property type="entry name" value="P-loop containing nucleoside triphosphate hydrolases"/>
    <property type="match status" value="1"/>
</dbReference>
<proteinExistence type="predicted"/>
<dbReference type="Gene3D" id="3.40.50.300">
    <property type="entry name" value="P-loop containing nucleotide triphosphate hydrolases"/>
    <property type="match status" value="1"/>
</dbReference>
<dbReference type="Proteomes" id="UP001152320">
    <property type="component" value="Chromosome 18"/>
</dbReference>
<dbReference type="InterPro" id="IPR027417">
    <property type="entry name" value="P-loop_NTPase"/>
</dbReference>
<dbReference type="OrthoDB" id="347018at2759"/>
<keyword evidence="2" id="KW-0342">GTP-binding</keyword>
<feature type="domain" description="Obg" evidence="4">
    <location>
        <begin position="112"/>
        <end position="247"/>
    </location>
</feature>
<dbReference type="AlphaFoldDB" id="A0A9Q0YQH5"/>
<dbReference type="Gene3D" id="2.70.210.12">
    <property type="entry name" value="GTP1/OBG domain"/>
    <property type="match status" value="1"/>
</dbReference>
<dbReference type="CDD" id="cd01898">
    <property type="entry name" value="Obg"/>
    <property type="match status" value="1"/>
</dbReference>
<sequence length="466" mass="52975">MGRGRDIYLLWKDIQEIIGNASEWPRRIRLLFWTKNVVYFDRILLATFVYVIGLNPAIFNDWMNLIGLCRDKAAEYHFNALFKKFENGQKYNLYAWNVTMRRYEYLDGRRKHDFSDKLRIYARGGTGGQGYPTYGGIGGDGGNIYLEASSKMTFRKLRNKNPSKRFVAEHGKNSRFRSLQGSRGSDIFVPIPLGVCVTDDNKNMLGDINSVGQRLLVAKGGRGGCAESDWRGLAGEKICLNLELKLIADVGFVGFPNAGKSTLLKALSRTEPRIAEFPFTTIRPQLGICEYADLRQISLADLPGLVEGAHYNVGMGHKFLRHVERTKLLLFVVDVHGFRLSTRHPFRTAFQTVMLLNKELELYKEEVVQKPAILALNKLDVEGAEAHMEETLEMLKNVDKQADSIMPSDKDEDIRPDNLIDFRDTICISAKEGRGVDELKARIRDVIDEEAEKERDSLEEKEKVGR</sequence>
<accession>A0A9Q0YQH5</accession>
<dbReference type="PROSITE" id="PS51883">
    <property type="entry name" value="OBG"/>
    <property type="match status" value="1"/>
</dbReference>
<dbReference type="InterPro" id="IPR045086">
    <property type="entry name" value="OBG_GTPase"/>
</dbReference>
<dbReference type="PROSITE" id="PS51710">
    <property type="entry name" value="G_OBG"/>
    <property type="match status" value="1"/>
</dbReference>
<dbReference type="PANTHER" id="PTHR11702:SF43">
    <property type="entry name" value="GTP-BINDING PROTEIN 10"/>
    <property type="match status" value="1"/>
</dbReference>
<dbReference type="SUPFAM" id="SSF82051">
    <property type="entry name" value="Obg GTP-binding protein N-terminal domain"/>
    <property type="match status" value="1"/>
</dbReference>
<dbReference type="PANTHER" id="PTHR11702">
    <property type="entry name" value="DEVELOPMENTALLY REGULATED GTP-BINDING PROTEIN-RELATED"/>
    <property type="match status" value="1"/>
</dbReference>
<dbReference type="PRINTS" id="PR00326">
    <property type="entry name" value="GTP1OBG"/>
</dbReference>
<dbReference type="GO" id="GO:0005525">
    <property type="term" value="F:GTP binding"/>
    <property type="evidence" value="ECO:0007669"/>
    <property type="project" value="UniProtKB-KW"/>
</dbReference>
<dbReference type="EMBL" id="JAIZAY010000018">
    <property type="protein sequence ID" value="KAJ8024477.1"/>
    <property type="molecule type" value="Genomic_DNA"/>
</dbReference>
<reference evidence="5" key="1">
    <citation type="submission" date="2021-10" db="EMBL/GenBank/DDBJ databases">
        <title>Tropical sea cucumber genome reveals ecological adaptation and Cuvierian tubules defense mechanism.</title>
        <authorList>
            <person name="Chen T."/>
        </authorList>
    </citation>
    <scope>NUCLEOTIDE SEQUENCE</scope>
    <source>
        <strain evidence="5">Nanhai2018</strain>
        <tissue evidence="5">Muscle</tissue>
    </source>
</reference>
<protein>
    <submittedName>
        <fullName evidence="5">GTP-binding protein 10</fullName>
    </submittedName>
</protein>
<dbReference type="InterPro" id="IPR036726">
    <property type="entry name" value="GTP1_OBG_dom_sf"/>
</dbReference>
<dbReference type="InterPro" id="IPR006169">
    <property type="entry name" value="GTP1_OBG_dom"/>
</dbReference>
<evidence type="ECO:0000313" key="5">
    <source>
        <dbReference type="EMBL" id="KAJ8024477.1"/>
    </source>
</evidence>
<evidence type="ECO:0000256" key="1">
    <source>
        <dbReference type="ARBA" id="ARBA00022741"/>
    </source>
</evidence>
<comment type="caution">
    <text evidence="5">The sequence shown here is derived from an EMBL/GenBank/DDBJ whole genome shotgun (WGS) entry which is preliminary data.</text>
</comment>
<dbReference type="InterPro" id="IPR006073">
    <property type="entry name" value="GTP-bd"/>
</dbReference>